<evidence type="ECO:0000313" key="4">
    <source>
        <dbReference type="Proteomes" id="UP000593737"/>
    </source>
</evidence>
<proteinExistence type="predicted"/>
<evidence type="ECO:0000256" key="1">
    <source>
        <dbReference type="SAM" id="MobiDB-lite"/>
    </source>
</evidence>
<gene>
    <name evidence="3" type="ORF">Nkreftii_000318</name>
</gene>
<feature type="compositionally biased region" description="Basic and acidic residues" evidence="1">
    <location>
        <begin position="133"/>
        <end position="146"/>
    </location>
</feature>
<name>A0A7S8FB62_9BACT</name>
<accession>A0A7S8FB62</accession>
<dbReference type="EMBL" id="CP047423">
    <property type="protein sequence ID" value="QPD02544.1"/>
    <property type="molecule type" value="Genomic_DNA"/>
</dbReference>
<feature type="compositionally biased region" description="Polar residues" evidence="1">
    <location>
        <begin position="36"/>
        <end position="49"/>
    </location>
</feature>
<protein>
    <recommendedName>
        <fullName evidence="5">Lipoprotein</fullName>
    </recommendedName>
</protein>
<feature type="signal peptide" evidence="2">
    <location>
        <begin position="1"/>
        <end position="22"/>
    </location>
</feature>
<evidence type="ECO:0008006" key="5">
    <source>
        <dbReference type="Google" id="ProtNLM"/>
    </source>
</evidence>
<feature type="region of interest" description="Disordered" evidence="1">
    <location>
        <begin position="127"/>
        <end position="146"/>
    </location>
</feature>
<feature type="chain" id="PRO_5032818774" description="Lipoprotein" evidence="2">
    <location>
        <begin position="23"/>
        <end position="146"/>
    </location>
</feature>
<organism evidence="3 4">
    <name type="scientific">Candidatus Nitrospira kreftii</name>
    <dbReference type="NCBI Taxonomy" id="2652173"/>
    <lineage>
        <taxon>Bacteria</taxon>
        <taxon>Pseudomonadati</taxon>
        <taxon>Nitrospirota</taxon>
        <taxon>Nitrospiria</taxon>
        <taxon>Nitrospirales</taxon>
        <taxon>Nitrospiraceae</taxon>
        <taxon>Nitrospira</taxon>
    </lineage>
</organism>
<evidence type="ECO:0000256" key="2">
    <source>
        <dbReference type="SAM" id="SignalP"/>
    </source>
</evidence>
<sequence length="146" mass="14953">MKKIQVGTWLLGIVCLSGAVGCASGKAAMHPVSEHSPVSGTTETVSAAPTDTPPDTLADSLHVCLARIPSDSSNGAKMVAEQSCQDNEDLRQGVVGTAIAKSGGRASAGTQGDSLESCVARIPEDATAGQRMMAEETCARDQSTHR</sequence>
<dbReference type="AlphaFoldDB" id="A0A7S8FB62"/>
<reference evidence="3 4" key="1">
    <citation type="journal article" date="2020" name="ISME J.">
        <title>Enrichment and physiological characterization of a novel comammox Nitrospira indicates ammonium inhibition of complete nitrification.</title>
        <authorList>
            <person name="Sakoula D."/>
            <person name="Koch H."/>
            <person name="Frank J."/>
            <person name="Jetten M.S.M."/>
            <person name="van Kessel M.A.H.J."/>
            <person name="Lucker S."/>
        </authorList>
    </citation>
    <scope>NUCLEOTIDE SEQUENCE [LARGE SCALE GENOMIC DNA]</scope>
    <source>
        <strain evidence="3">Comreactor17</strain>
    </source>
</reference>
<dbReference type="Proteomes" id="UP000593737">
    <property type="component" value="Chromosome"/>
</dbReference>
<evidence type="ECO:0000313" key="3">
    <source>
        <dbReference type="EMBL" id="QPD02544.1"/>
    </source>
</evidence>
<dbReference type="PROSITE" id="PS51257">
    <property type="entry name" value="PROKAR_LIPOPROTEIN"/>
    <property type="match status" value="1"/>
</dbReference>
<dbReference type="KEGG" id="nkf:Nkreftii_000318"/>
<keyword evidence="2" id="KW-0732">Signal</keyword>
<feature type="region of interest" description="Disordered" evidence="1">
    <location>
        <begin position="30"/>
        <end position="54"/>
    </location>
</feature>